<feature type="chain" id="PRO_5038465832" description="SLH domain-containing protein" evidence="4">
    <location>
        <begin position="24"/>
        <end position="1226"/>
    </location>
</feature>
<keyword evidence="7" id="KW-1185">Reference proteome</keyword>
<dbReference type="Proteomes" id="UP000030437">
    <property type="component" value="Unassembled WGS sequence"/>
</dbReference>
<feature type="coiled-coil region" evidence="2">
    <location>
        <begin position="487"/>
        <end position="514"/>
    </location>
</feature>
<gene>
    <name evidence="6" type="ORF">CD32_14680</name>
</gene>
<feature type="signal peptide" evidence="4">
    <location>
        <begin position="1"/>
        <end position="23"/>
    </location>
</feature>
<dbReference type="PROSITE" id="PS51272">
    <property type="entry name" value="SLH"/>
    <property type="match status" value="1"/>
</dbReference>
<evidence type="ECO:0000313" key="7">
    <source>
        <dbReference type="Proteomes" id="UP000030437"/>
    </source>
</evidence>
<dbReference type="Pfam" id="PF07554">
    <property type="entry name" value="FIVAR"/>
    <property type="match status" value="5"/>
</dbReference>
<dbReference type="InterPro" id="IPR001119">
    <property type="entry name" value="SLH_dom"/>
</dbReference>
<evidence type="ECO:0000256" key="4">
    <source>
        <dbReference type="SAM" id="SignalP"/>
    </source>
</evidence>
<organism evidence="6 7">
    <name type="scientific">Lysinibacillus odysseyi 34hs-1 = NBRC 100172</name>
    <dbReference type="NCBI Taxonomy" id="1220589"/>
    <lineage>
        <taxon>Bacteria</taxon>
        <taxon>Bacillati</taxon>
        <taxon>Bacillota</taxon>
        <taxon>Bacilli</taxon>
        <taxon>Bacillales</taxon>
        <taxon>Bacillaceae</taxon>
        <taxon>Lysinibacillus</taxon>
    </lineage>
</organism>
<dbReference type="Pfam" id="PF17936">
    <property type="entry name" value="Big_6"/>
    <property type="match status" value="1"/>
</dbReference>
<name>A0A0A3IGT2_9BACI</name>
<dbReference type="InterPro" id="IPR041498">
    <property type="entry name" value="Big_6"/>
</dbReference>
<evidence type="ECO:0000256" key="3">
    <source>
        <dbReference type="SAM" id="MobiDB-lite"/>
    </source>
</evidence>
<sequence length="1226" mass="130269">MSGSNKFSKNTKLFMSTSLIVSAAIVPFSSSFVEAKFVDVSGNTHETAINALAERNLLKGYSNDIFKPYEQLTRSHVVKIIGRYLVEEENLRIPSDYKTNIRFADLKNSQDDELLRYAAVVADSNIFIGSNGNLNPGSYITREQIALVVMRMFDKHFNINSSGYVKAQPNFETAITDLNSADPGAVDAINMIDYFDITVVKEYQPKTYTGRGQFASFIYRLLQKMSEPRLEPTLEEYKQQVLIQPNLLEVNTDEKALVGTDAKPGASITAKDANGVILGSTTVNANGAYTIPLKVDENTKGPITIEAAHPDVGSTAMSYTEINISDLASDVGQNDNPGSGGSTPGGGDTPGGSTPGDGSTPGGGDTPGGSTPGDGGNPGGENPGDGGTPGDGEDPGGENPGDGGTPGEGENPGGENPGDGGTPGEGENPGGEDPGDGGNPDEEAPSTVDTLDLENALAQAETIERARVSEDGSDVPATDEWTTQEALDTFTTAIENAEAVLANEEATQEEVNAAVSALTEAINTYKEAKQPGVQTEEEELRVDTAALENALAQAETVERATVSEDGSDVPATEEWTTQEALDTFTAAIENAEAVLANEEATQEEVDAAVAALTEAIDKYNAAKQAGSQEEGEESPVDTSALEELIAEAATVQVNVSTDGRDVSSSEEWTTKDVFDTFTTAVNEAQVVLDNEEATQEEVNAAVTALTEAIAAYNTAKQAGTQEEEEESPVDTSALEELITQATAARVDVSTDGSDVPITKEWTTQEDFDAFYAALTEVEALLEREDATQEEVNAAAENLRAAINAYNNAKQPGTQTEEDLSASKEDLQNLITDAEEVDRATVSENGSGLAPDEQWTTQEELNSFESAIDNAREAVNNENVTRAEIERATMLLRLAIERYNNAKQQSTQTLRSEYEVNEITLNNGEAESSEGLGDIQKGNRDLKFTTLGVTLSPVLSTDVLSSPDIGAGFVVEEGKEFKFNVRAIVSGVVGTGRLGLAVYKKTDQGYERVWNDNLDYLTLLGIPIQNKYNFETSYFGEGEYKFVTSPDSNFNLDLLSGDAIRFTDTTLRDTTAGTPDKETPQRQGTVTFTEGAAISQVRSMTNDNAAPVEIEDETTVVVGKYGALTINPATGAYTYTSYGDPASIGKLDEFEYTVTGEGTEPVTNKIVILTTSASGTSAAASLPSNADTLNVSNAAGAFNSTSTLLPLRYTLLEDMAAAETVDYSGLN</sequence>
<dbReference type="Pfam" id="PF00395">
    <property type="entry name" value="SLH"/>
    <property type="match status" value="1"/>
</dbReference>
<protein>
    <recommendedName>
        <fullName evidence="5">SLH domain-containing protein</fullName>
    </recommendedName>
</protein>
<keyword evidence="2" id="KW-0175">Coiled coil</keyword>
<dbReference type="RefSeq" id="WP_036155898.1">
    <property type="nucleotide sequence ID" value="NZ_AVCX01000004.1"/>
</dbReference>
<dbReference type="Gene3D" id="1.20.1270.90">
    <property type="entry name" value="AF1782-like"/>
    <property type="match status" value="5"/>
</dbReference>
<dbReference type="AlphaFoldDB" id="A0A0A3IGT2"/>
<reference evidence="6 7" key="1">
    <citation type="submission" date="2014-02" db="EMBL/GenBank/DDBJ databases">
        <title>Draft genome sequence of Lysinibacillus odysseyi NBRC 100172.</title>
        <authorList>
            <person name="Zhang F."/>
            <person name="Wang G."/>
            <person name="Zhang L."/>
        </authorList>
    </citation>
    <scope>NUCLEOTIDE SEQUENCE [LARGE SCALE GENOMIC DNA]</scope>
    <source>
        <strain evidence="6 7">NBRC 100172</strain>
    </source>
</reference>
<dbReference type="eggNOG" id="COG1196">
    <property type="taxonomic scope" value="Bacteria"/>
</dbReference>
<accession>A0A0A3IGT2</accession>
<feature type="coiled-coil region" evidence="2">
    <location>
        <begin position="777"/>
        <end position="836"/>
    </location>
</feature>
<feature type="domain" description="SLH" evidence="5">
    <location>
        <begin position="32"/>
        <end position="95"/>
    </location>
</feature>
<feature type="region of interest" description="Disordered" evidence="3">
    <location>
        <begin position="328"/>
        <end position="450"/>
    </location>
</feature>
<proteinExistence type="predicted"/>
<evidence type="ECO:0000256" key="2">
    <source>
        <dbReference type="SAM" id="Coils"/>
    </source>
</evidence>
<feature type="compositionally biased region" description="Gly residues" evidence="3">
    <location>
        <begin position="398"/>
        <end position="429"/>
    </location>
</feature>
<evidence type="ECO:0000259" key="5">
    <source>
        <dbReference type="PROSITE" id="PS51272"/>
    </source>
</evidence>
<feature type="compositionally biased region" description="Acidic residues" evidence="3">
    <location>
        <begin position="433"/>
        <end position="444"/>
    </location>
</feature>
<dbReference type="eggNOG" id="COG2911">
    <property type="taxonomic scope" value="Bacteria"/>
</dbReference>
<dbReference type="OrthoDB" id="2440872at2"/>
<feature type="coiled-coil region" evidence="2">
    <location>
        <begin position="581"/>
        <end position="608"/>
    </location>
</feature>
<evidence type="ECO:0000313" key="6">
    <source>
        <dbReference type="EMBL" id="KGR83934.1"/>
    </source>
</evidence>
<feature type="coiled-coil region" evidence="2">
    <location>
        <begin position="867"/>
        <end position="904"/>
    </location>
</feature>
<dbReference type="EMBL" id="JPVP01000057">
    <property type="protein sequence ID" value="KGR83934.1"/>
    <property type="molecule type" value="Genomic_DNA"/>
</dbReference>
<dbReference type="STRING" id="1220589.CD32_14680"/>
<evidence type="ECO:0000256" key="1">
    <source>
        <dbReference type="ARBA" id="ARBA00022729"/>
    </source>
</evidence>
<keyword evidence="1 4" id="KW-0732">Signal</keyword>
<feature type="compositionally biased region" description="Gly residues" evidence="3">
    <location>
        <begin position="338"/>
        <end position="390"/>
    </location>
</feature>
<comment type="caution">
    <text evidence="6">The sequence shown here is derived from an EMBL/GenBank/DDBJ whole genome shotgun (WGS) entry which is preliminary data.</text>
</comment>